<dbReference type="Pfam" id="PF01494">
    <property type="entry name" value="FAD_binding_3"/>
    <property type="match status" value="1"/>
</dbReference>
<dbReference type="EMBL" id="SEYY01000463">
    <property type="protein sequence ID" value="KAB7507180.1"/>
    <property type="molecule type" value="Genomic_DNA"/>
</dbReference>
<keyword evidence="2" id="KW-0830">Ubiquinone</keyword>
<dbReference type="AlphaFoldDB" id="A0A5N5TLY3"/>
<evidence type="ECO:0000313" key="2">
    <source>
        <dbReference type="EMBL" id="KAB7507180.1"/>
    </source>
</evidence>
<comment type="caution">
    <text evidence="2">The sequence shown here is derived from an EMBL/GenBank/DDBJ whole genome shotgun (WGS) entry which is preliminary data.</text>
</comment>
<dbReference type="InterPro" id="IPR018168">
    <property type="entry name" value="Ubi_Hdrlase_CS"/>
</dbReference>
<evidence type="ECO:0000259" key="1">
    <source>
        <dbReference type="Pfam" id="PF01494"/>
    </source>
</evidence>
<keyword evidence="2" id="KW-0560">Oxidoreductase</keyword>
<keyword evidence="2" id="KW-0503">Monooxygenase</keyword>
<dbReference type="InterPro" id="IPR002938">
    <property type="entry name" value="FAD-bd"/>
</dbReference>
<feature type="non-terminal residue" evidence="2">
    <location>
        <position position="155"/>
    </location>
</feature>
<dbReference type="Proteomes" id="UP000326759">
    <property type="component" value="Unassembled WGS sequence"/>
</dbReference>
<dbReference type="Gene3D" id="3.50.50.60">
    <property type="entry name" value="FAD/NAD(P)-binding domain"/>
    <property type="match status" value="1"/>
</dbReference>
<dbReference type="PROSITE" id="PS01304">
    <property type="entry name" value="UBIH"/>
    <property type="match status" value="1"/>
</dbReference>
<proteinExistence type="predicted"/>
<name>A0A5N5TLY3_9CRUS</name>
<sequence>MLRSNQILQPGKNFSSSGPVAFLPWRDEGTQQVIKNLHEQWQNLLRTIAPSSGRSLDAAHRVHPLAGQGVNLGFGDVACLLEILEKAVLLGTDIGNLEVLQKYETLRQRHNVPSMVAIDALYRLYSTNFSPIVLLRSLGLSAVDAFAPVKVKMEN</sequence>
<dbReference type="PANTHER" id="PTHR43876">
    <property type="entry name" value="UBIQUINONE BIOSYNTHESIS MONOOXYGENASE COQ6, MITOCHONDRIAL"/>
    <property type="match status" value="1"/>
</dbReference>
<dbReference type="SUPFAM" id="SSF51905">
    <property type="entry name" value="FAD/NAD(P)-binding domain"/>
    <property type="match status" value="1"/>
</dbReference>
<keyword evidence="3" id="KW-1185">Reference proteome</keyword>
<organism evidence="2 3">
    <name type="scientific">Armadillidium nasatum</name>
    <dbReference type="NCBI Taxonomy" id="96803"/>
    <lineage>
        <taxon>Eukaryota</taxon>
        <taxon>Metazoa</taxon>
        <taxon>Ecdysozoa</taxon>
        <taxon>Arthropoda</taxon>
        <taxon>Crustacea</taxon>
        <taxon>Multicrustacea</taxon>
        <taxon>Malacostraca</taxon>
        <taxon>Eumalacostraca</taxon>
        <taxon>Peracarida</taxon>
        <taxon>Isopoda</taxon>
        <taxon>Oniscidea</taxon>
        <taxon>Crinocheta</taxon>
        <taxon>Armadillidiidae</taxon>
        <taxon>Armadillidium</taxon>
    </lineage>
</organism>
<reference evidence="2 3" key="1">
    <citation type="journal article" date="2019" name="PLoS Biol.">
        <title>Sex chromosomes control vertical transmission of feminizing Wolbachia symbionts in an isopod.</title>
        <authorList>
            <person name="Becking T."/>
            <person name="Chebbi M.A."/>
            <person name="Giraud I."/>
            <person name="Moumen B."/>
            <person name="Laverre T."/>
            <person name="Caubet Y."/>
            <person name="Peccoud J."/>
            <person name="Gilbert C."/>
            <person name="Cordaux R."/>
        </authorList>
    </citation>
    <scope>NUCLEOTIDE SEQUENCE [LARGE SCALE GENOMIC DNA]</scope>
    <source>
        <strain evidence="2">ANa2</strain>
        <tissue evidence="2">Whole body excluding digestive tract and cuticle</tissue>
    </source>
</reference>
<protein>
    <submittedName>
        <fullName evidence="2">Ubiquinone biosynthesis monooxygenase COQ6, mitochondrial</fullName>
    </submittedName>
</protein>
<dbReference type="GO" id="GO:0005739">
    <property type="term" value="C:mitochondrion"/>
    <property type="evidence" value="ECO:0007669"/>
    <property type="project" value="TreeGrafter"/>
</dbReference>
<gene>
    <name evidence="2" type="primary">coq6_1</name>
    <name evidence="2" type="ORF">Anas_10367</name>
</gene>
<dbReference type="GO" id="GO:0071949">
    <property type="term" value="F:FAD binding"/>
    <property type="evidence" value="ECO:0007669"/>
    <property type="project" value="InterPro"/>
</dbReference>
<dbReference type="InterPro" id="IPR051205">
    <property type="entry name" value="UbiH/COQ6_monooxygenase"/>
</dbReference>
<dbReference type="GO" id="GO:0004497">
    <property type="term" value="F:monooxygenase activity"/>
    <property type="evidence" value="ECO:0007669"/>
    <property type="project" value="UniProtKB-KW"/>
</dbReference>
<dbReference type="InterPro" id="IPR036188">
    <property type="entry name" value="FAD/NAD-bd_sf"/>
</dbReference>
<accession>A0A5N5TLY3</accession>
<feature type="domain" description="FAD-binding" evidence="1">
    <location>
        <begin position="57"/>
        <end position="109"/>
    </location>
</feature>
<evidence type="ECO:0000313" key="3">
    <source>
        <dbReference type="Proteomes" id="UP000326759"/>
    </source>
</evidence>
<dbReference type="PANTHER" id="PTHR43876:SF7">
    <property type="entry name" value="UBIQUINONE BIOSYNTHESIS MONOOXYGENASE COQ6, MITOCHONDRIAL"/>
    <property type="match status" value="1"/>
</dbReference>
<dbReference type="OrthoDB" id="683240at2759"/>